<dbReference type="FunFam" id="3.40.50.720:FF:000121">
    <property type="entry name" value="Prostaglandin reductase 2"/>
    <property type="match status" value="1"/>
</dbReference>
<dbReference type="OrthoDB" id="809632at2759"/>
<comment type="catalytic activity">
    <reaction evidence="6">
        <text>13,14-dihydro-15-oxo-PGF2alpha + NADP(+) = 15-oxoprostaglandin F2alpha + NADPH + H(+)</text>
        <dbReference type="Rhea" id="RHEA:50588"/>
        <dbReference type="ChEBI" id="CHEBI:15378"/>
        <dbReference type="ChEBI" id="CHEBI:57783"/>
        <dbReference type="ChEBI" id="CHEBI:58349"/>
        <dbReference type="ChEBI" id="CHEBI:133374"/>
        <dbReference type="ChEBI" id="CHEBI:133409"/>
    </reaction>
    <physiologicalReaction direction="right-to-left" evidence="6">
        <dbReference type="Rhea" id="RHEA:50590"/>
    </physiologicalReaction>
</comment>
<dbReference type="InterPro" id="IPR041694">
    <property type="entry name" value="ADH_N_2"/>
</dbReference>
<dbReference type="InterPro" id="IPR013149">
    <property type="entry name" value="ADH-like_C"/>
</dbReference>
<evidence type="ECO:0000256" key="4">
    <source>
        <dbReference type="ARBA" id="ARBA00033119"/>
    </source>
</evidence>
<evidence type="ECO:0000259" key="9">
    <source>
        <dbReference type="Pfam" id="PF16884"/>
    </source>
</evidence>
<dbReference type="InterPro" id="IPR045010">
    <property type="entry name" value="MDR_fam"/>
</dbReference>
<keyword evidence="11" id="KW-1185">Reference proteome</keyword>
<evidence type="ECO:0000256" key="5">
    <source>
        <dbReference type="ARBA" id="ARBA00047878"/>
    </source>
</evidence>
<comment type="catalytic activity">
    <reaction evidence="7">
        <text>13,14-dihydro-15-oxo-prostaglandin E1 + NADP(+) = 15-oxoprostaglandin E1 + NADPH + H(+)</text>
        <dbReference type="Rhea" id="RHEA:50584"/>
        <dbReference type="ChEBI" id="CHEBI:15378"/>
        <dbReference type="ChEBI" id="CHEBI:57401"/>
        <dbReference type="ChEBI" id="CHEBI:57783"/>
        <dbReference type="ChEBI" id="CHEBI:58349"/>
        <dbReference type="ChEBI" id="CHEBI:133408"/>
    </reaction>
    <physiologicalReaction direction="right-to-left" evidence="7">
        <dbReference type="Rhea" id="RHEA:50586"/>
    </physiologicalReaction>
</comment>
<sequence>MGGDYREKEGRFRIDSSWESLSRVRHTRLKRLERRVQLCAKETGPNRSPLSFLSFFCSCDFFSDPESYVVGDSDLGESYFHLCQIFAGGQMIIQRVVLHSRPGINGMPVAENFCMEEATLSDKIEEGQVKVRTLYLSVDPYMRCRMNEDSGSDYIQAWKLSEVTDGGGIGCVEESKDVRFTPGDFVTSFTWPWQTKAILDGKQLNKIDPHLVDGHPSYFLGAAGLTGLTSLLGIREKGHVSPGSNQTLVVSGAAGACGSLAGQIGLLEGCSKVVGICGTDEKCNILVSEMGFDAAINYKKENVAQQLHKFCPDGVDIYFDNMNSNSHIILCGQISQYNKDMQYPPPLPPEVEEIRKSRNITRERFLVLNYMEKYSASTLQLCQWIKEGKLKLLSCL</sequence>
<name>V8NZA8_OPHHA</name>
<evidence type="ECO:0000256" key="3">
    <source>
        <dbReference type="ARBA" id="ARBA00023002"/>
    </source>
</evidence>
<comment type="similarity">
    <text evidence="1">Belongs to the NADP-dependent oxidoreductase L4BD family.</text>
</comment>
<dbReference type="InterPro" id="IPR036291">
    <property type="entry name" value="NAD(P)-bd_dom_sf"/>
</dbReference>
<dbReference type="EMBL" id="AZIM01001247">
    <property type="protein sequence ID" value="ETE67584.1"/>
    <property type="molecule type" value="Genomic_DNA"/>
</dbReference>
<dbReference type="GO" id="GO:0006693">
    <property type="term" value="P:prostaglandin metabolic process"/>
    <property type="evidence" value="ECO:0007669"/>
    <property type="project" value="TreeGrafter"/>
</dbReference>
<comment type="catalytic activity">
    <reaction evidence="5">
        <text>13,14-dihydro-15-oxo-prostaglandin F1alpha + NADP(+) = 15-oxoprostaglandin F1alpha + NADPH + H(+)</text>
        <dbReference type="Rhea" id="RHEA:50592"/>
        <dbReference type="ChEBI" id="CHEBI:15378"/>
        <dbReference type="ChEBI" id="CHEBI:57783"/>
        <dbReference type="ChEBI" id="CHEBI:58349"/>
        <dbReference type="ChEBI" id="CHEBI:79072"/>
        <dbReference type="ChEBI" id="CHEBI:133411"/>
    </reaction>
    <physiologicalReaction direction="right-to-left" evidence="5">
        <dbReference type="Rhea" id="RHEA:50594"/>
    </physiologicalReaction>
</comment>
<evidence type="ECO:0000256" key="6">
    <source>
        <dbReference type="ARBA" id="ARBA00048290"/>
    </source>
</evidence>
<dbReference type="GO" id="GO:0047522">
    <property type="term" value="F:15-oxoprostaglandin 13-reductase [NAD(P)+] activity"/>
    <property type="evidence" value="ECO:0007669"/>
    <property type="project" value="UniProtKB-EC"/>
</dbReference>
<dbReference type="Gene3D" id="3.90.180.10">
    <property type="entry name" value="Medium-chain alcohol dehydrogenases, catalytic domain"/>
    <property type="match status" value="1"/>
</dbReference>
<keyword evidence="3" id="KW-0560">Oxidoreductase</keyword>
<evidence type="ECO:0000313" key="11">
    <source>
        <dbReference type="Proteomes" id="UP000018936"/>
    </source>
</evidence>
<dbReference type="AlphaFoldDB" id="V8NZA8"/>
<organism evidence="10 11">
    <name type="scientific">Ophiophagus hannah</name>
    <name type="common">King cobra</name>
    <name type="synonym">Naja hannah</name>
    <dbReference type="NCBI Taxonomy" id="8665"/>
    <lineage>
        <taxon>Eukaryota</taxon>
        <taxon>Metazoa</taxon>
        <taxon>Chordata</taxon>
        <taxon>Craniata</taxon>
        <taxon>Vertebrata</taxon>
        <taxon>Euteleostomi</taxon>
        <taxon>Lepidosauria</taxon>
        <taxon>Squamata</taxon>
        <taxon>Bifurcata</taxon>
        <taxon>Unidentata</taxon>
        <taxon>Episquamata</taxon>
        <taxon>Toxicofera</taxon>
        <taxon>Serpentes</taxon>
        <taxon>Colubroidea</taxon>
        <taxon>Elapidae</taxon>
        <taxon>Elapinae</taxon>
        <taxon>Ophiophagus</taxon>
    </lineage>
</organism>
<evidence type="ECO:0000256" key="2">
    <source>
        <dbReference type="ARBA" id="ARBA00011981"/>
    </source>
</evidence>
<dbReference type="Gene3D" id="3.40.50.720">
    <property type="entry name" value="NAD(P)-binding Rossmann-like Domain"/>
    <property type="match status" value="1"/>
</dbReference>
<dbReference type="SUPFAM" id="SSF50129">
    <property type="entry name" value="GroES-like"/>
    <property type="match status" value="1"/>
</dbReference>
<protein>
    <recommendedName>
        <fullName evidence="4">15-oxoprostaglandin 13-reductase</fullName>
        <ecNumber evidence="2">1.3.1.48</ecNumber>
    </recommendedName>
    <alternativeName>
        <fullName evidence="4">15-oxoprostaglandin 13-reductase</fullName>
    </alternativeName>
</protein>
<accession>V8NZA8</accession>
<feature type="domain" description="Alcohol dehydrogenase-like C-terminal" evidence="8">
    <location>
        <begin position="258"/>
        <end position="326"/>
    </location>
</feature>
<gene>
    <name evidence="10" type="primary">PTGR2</name>
    <name evidence="10" type="ORF">L345_06627</name>
</gene>
<evidence type="ECO:0000259" key="8">
    <source>
        <dbReference type="Pfam" id="PF00107"/>
    </source>
</evidence>
<evidence type="ECO:0000256" key="7">
    <source>
        <dbReference type="ARBA" id="ARBA00049070"/>
    </source>
</evidence>
<dbReference type="Pfam" id="PF00107">
    <property type="entry name" value="ADH_zinc_N"/>
    <property type="match status" value="1"/>
</dbReference>
<dbReference type="EC" id="1.3.1.48" evidence="2"/>
<feature type="domain" description="Oxidoreductase N-terminal" evidence="9">
    <location>
        <begin position="95"/>
        <end position="207"/>
    </location>
</feature>
<dbReference type="PANTHER" id="PTHR43205:SF5">
    <property type="entry name" value="PROSTAGLANDIN REDUCTASE 2"/>
    <property type="match status" value="1"/>
</dbReference>
<dbReference type="Proteomes" id="UP000018936">
    <property type="component" value="Unassembled WGS sequence"/>
</dbReference>
<reference evidence="10 11" key="1">
    <citation type="journal article" date="2013" name="Proc. Natl. Acad. Sci. U.S.A.">
        <title>The king cobra genome reveals dynamic gene evolution and adaptation in the snake venom system.</title>
        <authorList>
            <person name="Vonk F.J."/>
            <person name="Casewell N.R."/>
            <person name="Henkel C.V."/>
            <person name="Heimberg A.M."/>
            <person name="Jansen H.J."/>
            <person name="McCleary R.J."/>
            <person name="Kerkkamp H.M."/>
            <person name="Vos R.A."/>
            <person name="Guerreiro I."/>
            <person name="Calvete J.J."/>
            <person name="Wuster W."/>
            <person name="Woods A.E."/>
            <person name="Logan J.M."/>
            <person name="Harrison R.A."/>
            <person name="Castoe T.A."/>
            <person name="de Koning A.P."/>
            <person name="Pollock D.D."/>
            <person name="Yandell M."/>
            <person name="Calderon D."/>
            <person name="Renjifo C."/>
            <person name="Currier R.B."/>
            <person name="Salgado D."/>
            <person name="Pla D."/>
            <person name="Sanz L."/>
            <person name="Hyder A.S."/>
            <person name="Ribeiro J.M."/>
            <person name="Arntzen J.W."/>
            <person name="van den Thillart G.E."/>
            <person name="Boetzer M."/>
            <person name="Pirovano W."/>
            <person name="Dirks R.P."/>
            <person name="Spaink H.P."/>
            <person name="Duboule D."/>
            <person name="McGlinn E."/>
            <person name="Kini R.M."/>
            <person name="Richardson M.K."/>
        </authorList>
    </citation>
    <scope>NUCLEOTIDE SEQUENCE</scope>
    <source>
        <tissue evidence="10">Blood</tissue>
    </source>
</reference>
<evidence type="ECO:0000313" key="10">
    <source>
        <dbReference type="EMBL" id="ETE67584.1"/>
    </source>
</evidence>
<evidence type="ECO:0000256" key="1">
    <source>
        <dbReference type="ARBA" id="ARBA00010460"/>
    </source>
</evidence>
<feature type="non-terminal residue" evidence="10">
    <location>
        <position position="1"/>
    </location>
</feature>
<proteinExistence type="inferred from homology"/>
<dbReference type="PANTHER" id="PTHR43205">
    <property type="entry name" value="PROSTAGLANDIN REDUCTASE"/>
    <property type="match status" value="1"/>
</dbReference>
<comment type="caution">
    <text evidence="10">The sequence shown here is derived from an EMBL/GenBank/DDBJ whole genome shotgun (WGS) entry which is preliminary data.</text>
</comment>
<dbReference type="Pfam" id="PF16884">
    <property type="entry name" value="ADH_N_2"/>
    <property type="match status" value="1"/>
</dbReference>
<dbReference type="InterPro" id="IPR011032">
    <property type="entry name" value="GroES-like_sf"/>
</dbReference>
<dbReference type="SUPFAM" id="SSF51735">
    <property type="entry name" value="NAD(P)-binding Rossmann-fold domains"/>
    <property type="match status" value="1"/>
</dbReference>